<sequence>MSLPSLGPDARRLEAIRHILSALRTYTKQRSDESKSFICRQDLRKVWSNADLIPTLLYPVVLSSDDITRIQRSLIAILSILITIDATTCLARFHELFLDGDIRDQNLPLEKHEIHSFLPENSAPAFLFRDHQYKFCPVKIQCSQSHALQEIRPRCRLPFEDTRMRLGSGGFGIVDLVEIAPRYLKFDENLENPDPYRVACKRFERDNRVQDFDKELKNLKRFRDATNKDEHILQYLTAIQHGPYNYIIFPYAEKGDLNHFLLDGNGSYDPHVQFPNIPAQGDSCIFKPLLHQCWMLASALEWLHNGIQIGPETFRCAHMDIKPDNILIMKDASSIVGKWVISDFGISIQQPAVDISYYQQWTIRIDPIRLRGTYLPPEAIRLGAGAVPGQTVGRKGDIWSYGCVFSEVLAWAVGRQQGVDDFLTSREGETGNDSFWEQGTALSLAPEPHNPRLRSSVAEWLDNLRTPTSETVVGVWAQSIKEILVIDIGSRPGAKRLKKIVGRVYRSCDSPSDDYLRDEITVTPPENLSSDFPPYTPDPSIVSSTPSVPSYLNIRASHHWESSRDRLCIKRDRLHRILQHHNKDKVVTCLSRTRWQDSLPTALVSRDRVEIVQLQLVPRSETSIIPKQIALPQKMKIYIGDITNKLCAMEPANIRFVSSVAVSPRGIFAFMKDKDIILLRYTHVQDTSTQHCLHSSSSFDQTFTHVIFNDEGSLLFAWARCSKEESLYVWKVTEDIHNEPDFVIHFSLVRYVRSFLRRMATDKSKAAPCL</sequence>
<evidence type="ECO:0000259" key="1">
    <source>
        <dbReference type="PROSITE" id="PS50011"/>
    </source>
</evidence>
<organism evidence="2 3">
    <name type="scientific">Aspergillus ellipticus CBS 707.79</name>
    <dbReference type="NCBI Taxonomy" id="1448320"/>
    <lineage>
        <taxon>Eukaryota</taxon>
        <taxon>Fungi</taxon>
        <taxon>Dikarya</taxon>
        <taxon>Ascomycota</taxon>
        <taxon>Pezizomycotina</taxon>
        <taxon>Eurotiomycetes</taxon>
        <taxon>Eurotiomycetidae</taxon>
        <taxon>Eurotiales</taxon>
        <taxon>Aspergillaceae</taxon>
        <taxon>Aspergillus</taxon>
        <taxon>Aspergillus subgen. Circumdati</taxon>
    </lineage>
</organism>
<evidence type="ECO:0000313" key="3">
    <source>
        <dbReference type="Proteomes" id="UP000247810"/>
    </source>
</evidence>
<gene>
    <name evidence="2" type="ORF">BO71DRAFT_382627</name>
</gene>
<dbReference type="AlphaFoldDB" id="A0A319DFD9"/>
<dbReference type="VEuPathDB" id="FungiDB:BO71DRAFT_382627"/>
<dbReference type="PROSITE" id="PS50011">
    <property type="entry name" value="PROTEIN_KINASE_DOM"/>
    <property type="match status" value="1"/>
</dbReference>
<dbReference type="SUPFAM" id="SSF56112">
    <property type="entry name" value="Protein kinase-like (PK-like)"/>
    <property type="match status" value="1"/>
</dbReference>
<keyword evidence="2" id="KW-0808">Transferase</keyword>
<keyword evidence="3" id="KW-1185">Reference proteome</keyword>
<name>A0A319DFD9_9EURO</name>
<dbReference type="Gene3D" id="1.10.510.10">
    <property type="entry name" value="Transferase(Phosphotransferase) domain 1"/>
    <property type="match status" value="1"/>
</dbReference>
<keyword evidence="2" id="KW-0418">Kinase</keyword>
<dbReference type="OrthoDB" id="5986190at2759"/>
<dbReference type="InterPro" id="IPR000719">
    <property type="entry name" value="Prot_kinase_dom"/>
</dbReference>
<accession>A0A319DFD9</accession>
<dbReference type="EMBL" id="KZ825904">
    <property type="protein sequence ID" value="PYH92927.1"/>
    <property type="molecule type" value="Genomic_DNA"/>
</dbReference>
<dbReference type="GO" id="GO:0004674">
    <property type="term" value="F:protein serine/threonine kinase activity"/>
    <property type="evidence" value="ECO:0007669"/>
    <property type="project" value="TreeGrafter"/>
</dbReference>
<dbReference type="InterPro" id="IPR011009">
    <property type="entry name" value="Kinase-like_dom_sf"/>
</dbReference>
<dbReference type="InterPro" id="IPR008271">
    <property type="entry name" value="Ser/Thr_kinase_AS"/>
</dbReference>
<dbReference type="Pfam" id="PF07714">
    <property type="entry name" value="PK_Tyr_Ser-Thr"/>
    <property type="match status" value="1"/>
</dbReference>
<dbReference type="PANTHER" id="PTHR24359:SF1">
    <property type="entry name" value="INHIBITOR OF NUCLEAR FACTOR KAPPA-B KINASE EPSILON SUBUNIT HOMOLOG 1-RELATED"/>
    <property type="match status" value="1"/>
</dbReference>
<proteinExistence type="predicted"/>
<protein>
    <submittedName>
        <fullName evidence="2">Kinase-like protein</fullName>
    </submittedName>
</protein>
<dbReference type="GO" id="GO:0005524">
    <property type="term" value="F:ATP binding"/>
    <property type="evidence" value="ECO:0007669"/>
    <property type="project" value="InterPro"/>
</dbReference>
<dbReference type="CDD" id="cd00180">
    <property type="entry name" value="PKc"/>
    <property type="match status" value="1"/>
</dbReference>
<feature type="domain" description="Protein kinase" evidence="1">
    <location>
        <begin position="160"/>
        <end position="516"/>
    </location>
</feature>
<dbReference type="InterPro" id="IPR001245">
    <property type="entry name" value="Ser-Thr/Tyr_kinase_cat_dom"/>
</dbReference>
<reference evidence="2 3" key="1">
    <citation type="submission" date="2018-02" db="EMBL/GenBank/DDBJ databases">
        <title>The genomes of Aspergillus section Nigri reveals drivers in fungal speciation.</title>
        <authorList>
            <consortium name="DOE Joint Genome Institute"/>
            <person name="Vesth T.C."/>
            <person name="Nybo J."/>
            <person name="Theobald S."/>
            <person name="Brandl J."/>
            <person name="Frisvad J.C."/>
            <person name="Nielsen K.F."/>
            <person name="Lyhne E.K."/>
            <person name="Kogle M.E."/>
            <person name="Kuo A."/>
            <person name="Riley R."/>
            <person name="Clum A."/>
            <person name="Nolan M."/>
            <person name="Lipzen A."/>
            <person name="Salamov A."/>
            <person name="Henrissat B."/>
            <person name="Wiebenga A."/>
            <person name="De vries R.P."/>
            <person name="Grigoriev I.V."/>
            <person name="Mortensen U.H."/>
            <person name="Andersen M.R."/>
            <person name="Baker S.E."/>
        </authorList>
    </citation>
    <scope>NUCLEOTIDE SEQUENCE [LARGE SCALE GENOMIC DNA]</scope>
    <source>
        <strain evidence="2 3">CBS 707.79</strain>
    </source>
</reference>
<dbReference type="PANTHER" id="PTHR24359">
    <property type="entry name" value="SERINE/THREONINE-PROTEIN KINASE SBK1"/>
    <property type="match status" value="1"/>
</dbReference>
<dbReference type="Proteomes" id="UP000247810">
    <property type="component" value="Unassembled WGS sequence"/>
</dbReference>
<dbReference type="SMART" id="SM00220">
    <property type="entry name" value="S_TKc"/>
    <property type="match status" value="1"/>
</dbReference>
<dbReference type="PROSITE" id="PS00108">
    <property type="entry name" value="PROTEIN_KINASE_ST"/>
    <property type="match status" value="1"/>
</dbReference>
<evidence type="ECO:0000313" key="2">
    <source>
        <dbReference type="EMBL" id="PYH92927.1"/>
    </source>
</evidence>